<accession>A0A9D4N438</accession>
<name>A0A9D4N438_DREPO</name>
<reference evidence="2" key="2">
    <citation type="submission" date="2020-11" db="EMBL/GenBank/DDBJ databases">
        <authorList>
            <person name="McCartney M.A."/>
            <person name="Auch B."/>
            <person name="Kono T."/>
            <person name="Mallez S."/>
            <person name="Becker A."/>
            <person name="Gohl D.M."/>
            <person name="Silverstein K.A.T."/>
            <person name="Koren S."/>
            <person name="Bechman K.B."/>
            <person name="Herman A."/>
            <person name="Abrahante J.E."/>
            <person name="Garbe J."/>
        </authorList>
    </citation>
    <scope>NUCLEOTIDE SEQUENCE</scope>
    <source>
        <strain evidence="2">Duluth1</strain>
        <tissue evidence="2">Whole animal</tissue>
    </source>
</reference>
<evidence type="ECO:0000256" key="1">
    <source>
        <dbReference type="SAM" id="MobiDB-lite"/>
    </source>
</evidence>
<evidence type="ECO:0000313" key="2">
    <source>
        <dbReference type="EMBL" id="KAH3886944.1"/>
    </source>
</evidence>
<reference evidence="2" key="1">
    <citation type="journal article" date="2019" name="bioRxiv">
        <title>The Genome of the Zebra Mussel, Dreissena polymorpha: A Resource for Invasive Species Research.</title>
        <authorList>
            <person name="McCartney M.A."/>
            <person name="Auch B."/>
            <person name="Kono T."/>
            <person name="Mallez S."/>
            <person name="Zhang Y."/>
            <person name="Obille A."/>
            <person name="Becker A."/>
            <person name="Abrahante J.E."/>
            <person name="Garbe J."/>
            <person name="Badalamenti J.P."/>
            <person name="Herman A."/>
            <person name="Mangelson H."/>
            <person name="Liachko I."/>
            <person name="Sullivan S."/>
            <person name="Sone E.D."/>
            <person name="Koren S."/>
            <person name="Silverstein K.A.T."/>
            <person name="Beckman K.B."/>
            <person name="Gohl D.M."/>
        </authorList>
    </citation>
    <scope>NUCLEOTIDE SEQUENCE</scope>
    <source>
        <strain evidence="2">Duluth1</strain>
        <tissue evidence="2">Whole animal</tissue>
    </source>
</reference>
<feature type="region of interest" description="Disordered" evidence="1">
    <location>
        <begin position="56"/>
        <end position="76"/>
    </location>
</feature>
<gene>
    <name evidence="2" type="ORF">DPMN_010957</name>
</gene>
<dbReference type="Proteomes" id="UP000828390">
    <property type="component" value="Unassembled WGS sequence"/>
</dbReference>
<dbReference type="EMBL" id="JAIWYP010000001">
    <property type="protein sequence ID" value="KAH3886944.1"/>
    <property type="molecule type" value="Genomic_DNA"/>
</dbReference>
<proteinExistence type="predicted"/>
<dbReference type="AlphaFoldDB" id="A0A9D4N438"/>
<organism evidence="2 3">
    <name type="scientific">Dreissena polymorpha</name>
    <name type="common">Zebra mussel</name>
    <name type="synonym">Mytilus polymorpha</name>
    <dbReference type="NCBI Taxonomy" id="45954"/>
    <lineage>
        <taxon>Eukaryota</taxon>
        <taxon>Metazoa</taxon>
        <taxon>Spiralia</taxon>
        <taxon>Lophotrochozoa</taxon>
        <taxon>Mollusca</taxon>
        <taxon>Bivalvia</taxon>
        <taxon>Autobranchia</taxon>
        <taxon>Heteroconchia</taxon>
        <taxon>Euheterodonta</taxon>
        <taxon>Imparidentia</taxon>
        <taxon>Neoheterodontei</taxon>
        <taxon>Myida</taxon>
        <taxon>Dreissenoidea</taxon>
        <taxon>Dreissenidae</taxon>
        <taxon>Dreissena</taxon>
    </lineage>
</organism>
<comment type="caution">
    <text evidence="2">The sequence shown here is derived from an EMBL/GenBank/DDBJ whole genome shotgun (WGS) entry which is preliminary data.</text>
</comment>
<evidence type="ECO:0000313" key="3">
    <source>
        <dbReference type="Proteomes" id="UP000828390"/>
    </source>
</evidence>
<sequence length="76" mass="8306">MIESLTCGPCRKCRRRAGLMVPKIMDNSIGMIGPSPELKVGDGQVDSSKCAIKEDSSLPVINTGKQRRRAHKSDHL</sequence>
<feature type="compositionally biased region" description="Basic residues" evidence="1">
    <location>
        <begin position="65"/>
        <end position="76"/>
    </location>
</feature>
<protein>
    <submittedName>
        <fullName evidence="2">Uncharacterized protein</fullName>
    </submittedName>
</protein>
<keyword evidence="3" id="KW-1185">Reference proteome</keyword>